<dbReference type="SUPFAM" id="SSF52047">
    <property type="entry name" value="RNI-like"/>
    <property type="match status" value="1"/>
</dbReference>
<evidence type="ECO:0008006" key="3">
    <source>
        <dbReference type="Google" id="ProtNLM"/>
    </source>
</evidence>
<name>A0A8H6M0K1_9AGAR</name>
<dbReference type="Gene3D" id="3.80.10.10">
    <property type="entry name" value="Ribonuclease Inhibitor"/>
    <property type="match status" value="1"/>
</dbReference>
<comment type="caution">
    <text evidence="1">The sequence shown here is derived from an EMBL/GenBank/DDBJ whole genome shotgun (WGS) entry which is preliminary data.</text>
</comment>
<evidence type="ECO:0000313" key="1">
    <source>
        <dbReference type="EMBL" id="KAF6749900.1"/>
    </source>
</evidence>
<dbReference type="Proteomes" id="UP000521943">
    <property type="component" value="Unassembled WGS sequence"/>
</dbReference>
<proteinExistence type="predicted"/>
<dbReference type="InterPro" id="IPR032675">
    <property type="entry name" value="LRR_dom_sf"/>
</dbReference>
<gene>
    <name evidence="1" type="ORF">DFP72DRAFT_532767</name>
</gene>
<dbReference type="OrthoDB" id="3217549at2759"/>
<protein>
    <recommendedName>
        <fullName evidence="3">F-box domain-containing protein</fullName>
    </recommendedName>
</protein>
<reference evidence="1 2" key="1">
    <citation type="submission" date="2020-07" db="EMBL/GenBank/DDBJ databases">
        <title>Comparative genomics of pyrophilous fungi reveals a link between fire events and developmental genes.</title>
        <authorList>
            <consortium name="DOE Joint Genome Institute"/>
            <person name="Steindorff A.S."/>
            <person name="Carver A."/>
            <person name="Calhoun S."/>
            <person name="Stillman K."/>
            <person name="Liu H."/>
            <person name="Lipzen A."/>
            <person name="Pangilinan J."/>
            <person name="Labutti K."/>
            <person name="Bruns T.D."/>
            <person name="Grigoriev I.V."/>
        </authorList>
    </citation>
    <scope>NUCLEOTIDE SEQUENCE [LARGE SCALE GENOMIC DNA]</scope>
    <source>
        <strain evidence="1 2">CBS 144469</strain>
    </source>
</reference>
<dbReference type="AlphaFoldDB" id="A0A8H6M0K1"/>
<keyword evidence="2" id="KW-1185">Reference proteome</keyword>
<sequence length="581" mass="64377">MPLLMMSRGTCLQYNSKKQGKPLTQRLPALTADRVVNNFGGRGIKAQDATDPSSCSEPGVKSLTRTTCERNQLPNRSPLNQLPVELLLEIFWKYVHESSIAVQAPSKSGTTSSFEVPSYGTPPGSPILLSHVCPLWRAIVVSSPNLWSTIHVDDNCPGFADRLLLYVSRSGTNLLTLTMKIWRAPSLADRHGTTRHWGTCALAISQFPRCRRIYLDISWALEHALVARLPPSSTPPVHLEELSVRLPGWSSRNALKFSAYLHRSPRLKTVKWKGLYTNANGRVTRSLLEDLPTDTVRSIDLGDFHSLEDLLPALARHEHLEQLRSYVCKPSSVWTTSVQSMMTLGPTSSPRDSLKLEHLHTISLHTLSTLTHVFAALELPALRTLAIDHFWDMTSANNLTSSHHHYADVGWDAVRGMLERSKCKLESLVYTRYGGDGNQLDIAVPPINEAALGRLLEAPVMESLRLLSFTGRFGDRTLRTLTLQHASSQTSEGGAAARLVLPNLQILVINECWSTDGTWSEMVLSRSRAHLVGGKAVSRCLEKAHVLLKGSSQSNFSRDLMLVVPGVEVIADWGEPQNSFF</sequence>
<accession>A0A8H6M0K1</accession>
<organism evidence="1 2">
    <name type="scientific">Ephemerocybe angulata</name>
    <dbReference type="NCBI Taxonomy" id="980116"/>
    <lineage>
        <taxon>Eukaryota</taxon>
        <taxon>Fungi</taxon>
        <taxon>Dikarya</taxon>
        <taxon>Basidiomycota</taxon>
        <taxon>Agaricomycotina</taxon>
        <taxon>Agaricomycetes</taxon>
        <taxon>Agaricomycetidae</taxon>
        <taxon>Agaricales</taxon>
        <taxon>Agaricineae</taxon>
        <taxon>Psathyrellaceae</taxon>
        <taxon>Ephemerocybe</taxon>
    </lineage>
</organism>
<evidence type="ECO:0000313" key="2">
    <source>
        <dbReference type="Proteomes" id="UP000521943"/>
    </source>
</evidence>
<dbReference type="EMBL" id="JACGCI010000060">
    <property type="protein sequence ID" value="KAF6749900.1"/>
    <property type="molecule type" value="Genomic_DNA"/>
</dbReference>